<evidence type="ECO:0000256" key="2">
    <source>
        <dbReference type="ARBA" id="ARBA00022729"/>
    </source>
</evidence>
<reference evidence="7" key="1">
    <citation type="submission" date="2021-03" db="EMBL/GenBank/DDBJ databases">
        <authorList>
            <person name="Kanchanasin P."/>
            <person name="Saeng-In P."/>
            <person name="Phongsopitanun W."/>
            <person name="Yuki M."/>
            <person name="Kudo T."/>
            <person name="Ohkuma M."/>
            <person name="Tanasupawat S."/>
        </authorList>
    </citation>
    <scope>NUCLEOTIDE SEQUENCE</scope>
    <source>
        <strain evidence="7">GKU 128</strain>
    </source>
</reference>
<dbReference type="RefSeq" id="WP_208253857.1">
    <property type="nucleotide sequence ID" value="NZ_JAGEOJ010000002.1"/>
</dbReference>
<evidence type="ECO:0000256" key="3">
    <source>
        <dbReference type="ARBA" id="ARBA00022801"/>
    </source>
</evidence>
<evidence type="ECO:0000313" key="7">
    <source>
        <dbReference type="EMBL" id="MBO2446230.1"/>
    </source>
</evidence>
<evidence type="ECO:0000256" key="1">
    <source>
        <dbReference type="ARBA" id="ARBA00010088"/>
    </source>
</evidence>
<dbReference type="SUPFAM" id="SSF53474">
    <property type="entry name" value="alpha/beta-Hydrolases"/>
    <property type="match status" value="1"/>
</dbReference>
<dbReference type="InterPro" id="IPR013595">
    <property type="entry name" value="Pept_S33_TAP-like_C"/>
</dbReference>
<dbReference type="EMBL" id="JAGEOJ010000002">
    <property type="protein sequence ID" value="MBO2446230.1"/>
    <property type="molecule type" value="Genomic_DNA"/>
</dbReference>
<dbReference type="Proteomes" id="UP000669179">
    <property type="component" value="Unassembled WGS sequence"/>
</dbReference>
<dbReference type="PANTHER" id="PTHR43248">
    <property type="entry name" value="2-SUCCINYL-6-HYDROXY-2,4-CYCLOHEXADIENE-1-CARBOXYLATE SYNTHASE"/>
    <property type="match status" value="1"/>
</dbReference>
<dbReference type="Pfam" id="PF08386">
    <property type="entry name" value="Abhydrolase_4"/>
    <property type="match status" value="1"/>
</dbReference>
<protein>
    <submittedName>
        <fullName evidence="7">Alpha/beta fold hydrolase</fullName>
    </submittedName>
</protein>
<dbReference type="GO" id="GO:0016787">
    <property type="term" value="F:hydrolase activity"/>
    <property type="evidence" value="ECO:0007669"/>
    <property type="project" value="UniProtKB-KW"/>
</dbReference>
<evidence type="ECO:0000259" key="5">
    <source>
        <dbReference type="Pfam" id="PF00561"/>
    </source>
</evidence>
<evidence type="ECO:0000259" key="6">
    <source>
        <dbReference type="Pfam" id="PF08386"/>
    </source>
</evidence>
<feature type="compositionally biased region" description="Acidic residues" evidence="4">
    <location>
        <begin position="164"/>
        <end position="174"/>
    </location>
</feature>
<dbReference type="PROSITE" id="PS51257">
    <property type="entry name" value="PROKAR_LIPOPROTEIN"/>
    <property type="match status" value="1"/>
</dbReference>
<dbReference type="AlphaFoldDB" id="A0A939T7U7"/>
<proteinExistence type="inferred from homology"/>
<gene>
    <name evidence="7" type="ORF">J4573_03955</name>
</gene>
<dbReference type="Pfam" id="PF00561">
    <property type="entry name" value="Abhydrolase_1"/>
    <property type="match status" value="1"/>
</dbReference>
<keyword evidence="8" id="KW-1185">Reference proteome</keyword>
<feature type="domain" description="AB hydrolase-1" evidence="5">
    <location>
        <begin position="102"/>
        <end position="273"/>
    </location>
</feature>
<dbReference type="InterPro" id="IPR051601">
    <property type="entry name" value="Serine_prot/Carboxylest_S33"/>
</dbReference>
<comment type="similarity">
    <text evidence="1">Belongs to the peptidase S33 family.</text>
</comment>
<keyword evidence="3 7" id="KW-0378">Hydrolase</keyword>
<dbReference type="PANTHER" id="PTHR43248:SF29">
    <property type="entry name" value="TRIPEPTIDYL AMINOPEPTIDASE"/>
    <property type="match status" value="1"/>
</dbReference>
<feature type="domain" description="Peptidase S33 tripeptidyl aminopeptidase-like C-terminal" evidence="6">
    <location>
        <begin position="409"/>
        <end position="511"/>
    </location>
</feature>
<dbReference type="Gene3D" id="3.40.50.1820">
    <property type="entry name" value="alpha/beta hydrolase"/>
    <property type="match status" value="1"/>
</dbReference>
<accession>A0A939T7U7</accession>
<evidence type="ECO:0000256" key="4">
    <source>
        <dbReference type="SAM" id="MobiDB-lite"/>
    </source>
</evidence>
<keyword evidence="2" id="KW-0732">Signal</keyword>
<comment type="caution">
    <text evidence="7">The sequence shown here is derived from an EMBL/GenBank/DDBJ whole genome shotgun (WGS) entry which is preliminary data.</text>
</comment>
<sequence>MAVTRAATGLVMAGFGLAGCGASGAHEARMVSLPTTITSQHVAWGPCKGLPSPQPGQPAPASGFDCGSVRVPLDYSKPQGEAISLALIRTRATEPGRRIGSLVFNFGGPGGSGVETFAQAANGYKALGTRYDLVSFDPRGVGRSDPVTCVDDKQMDELSAMDSSPDDAAEEQAYTDEQKTYDQACQTKSGKVLPYVGTLSAARDMDVIRGALGDKQLHYFGISYGTWLGGNYAHQLPKNVGRAVLDGAVDTKIDAIDLDLQQAAAFQRALGNFGTACAKLGPQSCPLGTDSGAVVGAVGKLLNDLDAHPLPTQSGGRELTQSLGLTGVSAALYSKQLWPVLAQGLDEAVEGGEGTTLLALADLQQGRSENGRYNNLIAANTAISCADTTDRYTVDDVKKNLPRFQNASSVFGQSMAWSLLQCTNWPVKGDDAAKEVSAPDAAPIVVVGNTGDPATPYAWAPALTRELGGDASLLTLKGEGHGAYDTGDPCVQKNVNAYLLDGKVPQNGSTCP</sequence>
<name>A0A939T7U7_9ACTN</name>
<organism evidence="7 8">
    <name type="scientific">Actinomadura barringtoniae</name>
    <dbReference type="NCBI Taxonomy" id="1427535"/>
    <lineage>
        <taxon>Bacteria</taxon>
        <taxon>Bacillati</taxon>
        <taxon>Actinomycetota</taxon>
        <taxon>Actinomycetes</taxon>
        <taxon>Streptosporangiales</taxon>
        <taxon>Thermomonosporaceae</taxon>
        <taxon>Actinomadura</taxon>
    </lineage>
</organism>
<dbReference type="InterPro" id="IPR000073">
    <property type="entry name" value="AB_hydrolase_1"/>
</dbReference>
<evidence type="ECO:0000313" key="8">
    <source>
        <dbReference type="Proteomes" id="UP000669179"/>
    </source>
</evidence>
<dbReference type="InterPro" id="IPR029058">
    <property type="entry name" value="AB_hydrolase_fold"/>
</dbReference>
<feature type="region of interest" description="Disordered" evidence="4">
    <location>
        <begin position="159"/>
        <end position="179"/>
    </location>
</feature>